<comment type="caution">
    <text evidence="7">The sequence shown here is derived from an EMBL/GenBank/DDBJ whole genome shotgun (WGS) entry which is preliminary data.</text>
</comment>
<dbReference type="EMBL" id="LRBS01000005">
    <property type="protein sequence ID" value="OII78188.1"/>
    <property type="molecule type" value="Genomic_DNA"/>
</dbReference>
<evidence type="ECO:0000256" key="6">
    <source>
        <dbReference type="ARBA" id="ARBA00032319"/>
    </source>
</evidence>
<evidence type="ECO:0000256" key="4">
    <source>
        <dbReference type="ARBA" id="ARBA00022694"/>
    </source>
</evidence>
<dbReference type="GeneID" id="92367701"/>
<dbReference type="RefSeq" id="XP_067070034.1">
    <property type="nucleotide sequence ID" value="XM_067213743.1"/>
</dbReference>
<dbReference type="Proteomes" id="UP000186804">
    <property type="component" value="Unassembled WGS sequence"/>
</dbReference>
<evidence type="ECO:0000256" key="2">
    <source>
        <dbReference type="ARBA" id="ARBA00008320"/>
    </source>
</evidence>
<dbReference type="AlphaFoldDB" id="A0A1J4MYN0"/>
<keyword evidence="8" id="KW-1185">Reference proteome</keyword>
<organism evidence="7 8">
    <name type="scientific">Cryptosporidium andersoni</name>
    <dbReference type="NCBI Taxonomy" id="117008"/>
    <lineage>
        <taxon>Eukaryota</taxon>
        <taxon>Sar</taxon>
        <taxon>Alveolata</taxon>
        <taxon>Apicomplexa</taxon>
        <taxon>Conoidasida</taxon>
        <taxon>Coccidia</taxon>
        <taxon>Eucoccidiorida</taxon>
        <taxon>Eimeriorina</taxon>
        <taxon>Cryptosporidiidae</taxon>
        <taxon>Cryptosporidium</taxon>
    </lineage>
</organism>
<proteinExistence type="inferred from homology"/>
<reference evidence="7 8" key="1">
    <citation type="submission" date="2016-10" db="EMBL/GenBank/DDBJ databases">
        <title>Reductive evolution of mitochondrial metabolism and differential evolution of invasion-related proteins in Cryptosporidium.</title>
        <authorList>
            <person name="Liu S."/>
            <person name="Roellig D.M."/>
            <person name="Guo Y."/>
            <person name="Li N."/>
            <person name="Frace M.A."/>
            <person name="Tang K."/>
            <person name="Zhang L."/>
            <person name="Feng Y."/>
            <person name="Xiao L."/>
        </authorList>
    </citation>
    <scope>NUCLEOTIDE SEQUENCE [LARGE SCALE GENOMIC DNA]</scope>
    <source>
        <strain evidence="7">30847</strain>
    </source>
</reference>
<dbReference type="GO" id="GO:0030488">
    <property type="term" value="P:tRNA methylation"/>
    <property type="evidence" value="ECO:0007669"/>
    <property type="project" value="InterPro"/>
</dbReference>
<dbReference type="Pfam" id="PF04189">
    <property type="entry name" value="Gcd10p"/>
    <property type="match status" value="1"/>
</dbReference>
<comment type="subcellular location">
    <subcellularLocation>
        <location evidence="1">Nucleus</location>
    </subcellularLocation>
</comment>
<dbReference type="PANTHER" id="PTHR12945:SF0">
    <property type="entry name" value="TRNA (ADENINE(58)-N(1))-METHYLTRANSFERASE NON-CATALYTIC SUBUNIT TRM6"/>
    <property type="match status" value="1"/>
</dbReference>
<comment type="similarity">
    <text evidence="2">Belongs to the TRM6/GCD10 family.</text>
</comment>
<evidence type="ECO:0000256" key="1">
    <source>
        <dbReference type="ARBA" id="ARBA00004123"/>
    </source>
</evidence>
<accession>A0A1J4MYN0</accession>
<keyword evidence="4" id="KW-0819">tRNA processing</keyword>
<sequence length="495" mass="56968">MDSEYKIYLNSYVILRQVSGFQKLIQVLSPTDLYRVGKLSIRGSDILGKPYYTTLSLEGDNWVIGTSFDSGELLDEILRDYDINEMSNETPPTKRTCLNPLINNNEQCDKLGIMTDKDRITNIAKSSSSFQNKTRFSQEKYIKKMQLRHTKQLILIPPTLMDITETASCQPANKLDKLVPNILGPRWSQNTVRIETIGNILTHSNVSCGKRVILFDNLSGGIVGGSIYRQLADTGSLYEISMNQLTFDTIDGYSSSKLPLYFEAITKYSKPKDYYSIPFSVLEQYYKYRLNLDLEIKDNFEHKWVEIKEVEDRRENYSRNEILKKRQQRVRNRLNLLNDLYLYGVDAVVLVADYIKLFENIKDTEKQIKQKTQTEIFFSETISENDKPIQEDKNNSSSPKYNILTSLVKVSQKYLKPGGQIVLFTPHITTELLQLHQDLILSSRDNSGEFHCFVGVKMEETFIREHQILSQRSHPAMDANLAIFSGILLSAIHVL</sequence>
<evidence type="ECO:0000256" key="5">
    <source>
        <dbReference type="ARBA" id="ARBA00023242"/>
    </source>
</evidence>
<keyword evidence="5" id="KW-0539">Nucleus</keyword>
<dbReference type="VEuPathDB" id="CryptoDB:cand_035170"/>
<protein>
    <recommendedName>
        <fullName evidence="3">tRNA (adenine(58)-N(1))-methyltransferase non-catalytic subunit TRM6</fullName>
    </recommendedName>
    <alternativeName>
        <fullName evidence="6">tRNA(m1A58)-methyltransferase subunit TRM6</fullName>
    </alternativeName>
</protein>
<dbReference type="GO" id="GO:0005634">
    <property type="term" value="C:nucleus"/>
    <property type="evidence" value="ECO:0007669"/>
    <property type="project" value="UniProtKB-SubCell"/>
</dbReference>
<dbReference type="GO" id="GO:0031515">
    <property type="term" value="C:tRNA (m1A) methyltransferase complex"/>
    <property type="evidence" value="ECO:0007669"/>
    <property type="project" value="InterPro"/>
</dbReference>
<dbReference type="InterPro" id="IPR017423">
    <property type="entry name" value="TRM6"/>
</dbReference>
<gene>
    <name evidence="7" type="ORF">cand_035170</name>
</gene>
<name>A0A1J4MYN0_9CRYT</name>
<evidence type="ECO:0000313" key="8">
    <source>
        <dbReference type="Proteomes" id="UP000186804"/>
    </source>
</evidence>
<evidence type="ECO:0000256" key="3">
    <source>
        <dbReference type="ARBA" id="ARBA00021704"/>
    </source>
</evidence>
<dbReference type="OrthoDB" id="10254665at2759"/>
<evidence type="ECO:0000313" key="7">
    <source>
        <dbReference type="EMBL" id="OII78188.1"/>
    </source>
</evidence>
<dbReference type="PANTHER" id="PTHR12945">
    <property type="entry name" value="TRANSLATION INITIATION FACTOR EIF3-RELATED"/>
    <property type="match status" value="1"/>
</dbReference>